<name>A0A6J4T7M3_9SPHN</name>
<feature type="compositionally biased region" description="Basic and acidic residues" evidence="1">
    <location>
        <begin position="60"/>
        <end position="77"/>
    </location>
</feature>
<accession>A0A6J4T7M3</accession>
<evidence type="ECO:0000313" key="2">
    <source>
        <dbReference type="EMBL" id="CAA9515485.1"/>
    </source>
</evidence>
<feature type="non-terminal residue" evidence="2">
    <location>
        <position position="1"/>
    </location>
</feature>
<proteinExistence type="predicted"/>
<organism evidence="2">
    <name type="scientific">uncultured Sphingomonas sp</name>
    <dbReference type="NCBI Taxonomy" id="158754"/>
    <lineage>
        <taxon>Bacteria</taxon>
        <taxon>Pseudomonadati</taxon>
        <taxon>Pseudomonadota</taxon>
        <taxon>Alphaproteobacteria</taxon>
        <taxon>Sphingomonadales</taxon>
        <taxon>Sphingomonadaceae</taxon>
        <taxon>Sphingomonas</taxon>
        <taxon>environmental samples</taxon>
    </lineage>
</organism>
<dbReference type="AlphaFoldDB" id="A0A6J4T7M3"/>
<feature type="non-terminal residue" evidence="2">
    <location>
        <position position="77"/>
    </location>
</feature>
<feature type="region of interest" description="Disordered" evidence="1">
    <location>
        <begin position="49"/>
        <end position="77"/>
    </location>
</feature>
<gene>
    <name evidence="2" type="ORF">AVDCRST_MAG44-1676</name>
</gene>
<reference evidence="2" key="1">
    <citation type="submission" date="2020-02" db="EMBL/GenBank/DDBJ databases">
        <authorList>
            <person name="Meier V. D."/>
        </authorList>
    </citation>
    <scope>NUCLEOTIDE SEQUENCE</scope>
    <source>
        <strain evidence="2">AVDCRST_MAG44</strain>
    </source>
</reference>
<evidence type="ECO:0000256" key="1">
    <source>
        <dbReference type="SAM" id="MobiDB-lite"/>
    </source>
</evidence>
<protein>
    <submittedName>
        <fullName evidence="2">Uncharacterized protein</fullName>
    </submittedName>
</protein>
<sequence length="77" mass="8265">IRSVEQPDHLGGRAADAGLLGRAAAAVGLRDVQRAARLSRHLLRHAERLVPVQQRQHLPGRPDHSAGDGDRGVDPDV</sequence>
<dbReference type="EMBL" id="CADCVY010000108">
    <property type="protein sequence ID" value="CAA9515485.1"/>
    <property type="molecule type" value="Genomic_DNA"/>
</dbReference>